<keyword evidence="5 13" id="KW-0479">Metal-binding</keyword>
<dbReference type="PROSITE" id="PS50255">
    <property type="entry name" value="CYTOCHROME_B5_2"/>
    <property type="match status" value="1"/>
</dbReference>
<evidence type="ECO:0000256" key="9">
    <source>
        <dbReference type="ARBA" id="ARBA00023004"/>
    </source>
</evidence>
<dbReference type="PANTHER" id="PTHR19359">
    <property type="entry name" value="CYTOCHROME B5"/>
    <property type="match status" value="1"/>
</dbReference>
<evidence type="ECO:0000259" key="14">
    <source>
        <dbReference type="PROSITE" id="PS50255"/>
    </source>
</evidence>
<keyword evidence="6" id="KW-0256">Endoplasmic reticulum</keyword>
<protein>
    <submittedName>
        <fullName evidence="15">Cytochrome b5</fullName>
    </submittedName>
</protein>
<dbReference type="AlphaFoldDB" id="A0A0D7AKA3"/>
<dbReference type="EMBL" id="KN881644">
    <property type="protein sequence ID" value="KIY52285.1"/>
    <property type="molecule type" value="Genomic_DNA"/>
</dbReference>
<dbReference type="InterPro" id="IPR036400">
    <property type="entry name" value="Cyt_B5-like_heme/steroid_sf"/>
</dbReference>
<dbReference type="SMART" id="SM01117">
    <property type="entry name" value="Cyt-b5"/>
    <property type="match status" value="1"/>
</dbReference>
<evidence type="ECO:0000256" key="4">
    <source>
        <dbReference type="ARBA" id="ARBA00022692"/>
    </source>
</evidence>
<evidence type="ECO:0000256" key="11">
    <source>
        <dbReference type="ARBA" id="ARBA00037877"/>
    </source>
</evidence>
<organism evidence="15 16">
    <name type="scientific">Fistulina hepatica ATCC 64428</name>
    <dbReference type="NCBI Taxonomy" id="1128425"/>
    <lineage>
        <taxon>Eukaryota</taxon>
        <taxon>Fungi</taxon>
        <taxon>Dikarya</taxon>
        <taxon>Basidiomycota</taxon>
        <taxon>Agaricomycotina</taxon>
        <taxon>Agaricomycetes</taxon>
        <taxon>Agaricomycetidae</taxon>
        <taxon>Agaricales</taxon>
        <taxon>Fistulinaceae</taxon>
        <taxon>Fistulina</taxon>
    </lineage>
</organism>
<keyword evidence="3 13" id="KW-0349">Heme</keyword>
<dbReference type="PANTHER" id="PTHR19359:SF150">
    <property type="entry name" value="CYTOCHROME B5"/>
    <property type="match status" value="1"/>
</dbReference>
<dbReference type="Gene3D" id="3.10.120.10">
    <property type="entry name" value="Cytochrome b5-like heme/steroid binding domain"/>
    <property type="match status" value="1"/>
</dbReference>
<dbReference type="Proteomes" id="UP000054144">
    <property type="component" value="Unassembled WGS sequence"/>
</dbReference>
<keyword evidence="9 13" id="KW-0408">Iron</keyword>
<keyword evidence="16" id="KW-1185">Reference proteome</keyword>
<evidence type="ECO:0000256" key="1">
    <source>
        <dbReference type="ARBA" id="ARBA00004131"/>
    </source>
</evidence>
<keyword evidence="8" id="KW-0249">Electron transport</keyword>
<evidence type="ECO:0000256" key="5">
    <source>
        <dbReference type="ARBA" id="ARBA00022723"/>
    </source>
</evidence>
<feature type="domain" description="Cytochrome b5 heme-binding" evidence="14">
    <location>
        <begin position="3"/>
        <end position="82"/>
    </location>
</feature>
<dbReference type="PRINTS" id="PR00363">
    <property type="entry name" value="CYTOCHROMEB5"/>
</dbReference>
<evidence type="ECO:0000313" key="16">
    <source>
        <dbReference type="Proteomes" id="UP000054144"/>
    </source>
</evidence>
<dbReference type="OrthoDB" id="260519at2759"/>
<keyword evidence="4" id="KW-0812">Transmembrane</keyword>
<name>A0A0D7AKA3_9AGAR</name>
<evidence type="ECO:0000256" key="13">
    <source>
        <dbReference type="RuleBase" id="RU362121"/>
    </source>
</evidence>
<evidence type="ECO:0000256" key="8">
    <source>
        <dbReference type="ARBA" id="ARBA00022982"/>
    </source>
</evidence>
<reference evidence="15 16" key="1">
    <citation type="journal article" date="2015" name="Fungal Genet. Biol.">
        <title>Evolution of novel wood decay mechanisms in Agaricales revealed by the genome sequences of Fistulina hepatica and Cylindrobasidium torrendii.</title>
        <authorList>
            <person name="Floudas D."/>
            <person name="Held B.W."/>
            <person name="Riley R."/>
            <person name="Nagy L.G."/>
            <person name="Koehler G."/>
            <person name="Ransdell A.S."/>
            <person name="Younus H."/>
            <person name="Chow J."/>
            <person name="Chiniquy J."/>
            <person name="Lipzen A."/>
            <person name="Tritt A."/>
            <person name="Sun H."/>
            <person name="Haridas S."/>
            <person name="LaButti K."/>
            <person name="Ohm R.A."/>
            <person name="Kues U."/>
            <person name="Blanchette R.A."/>
            <person name="Grigoriev I.V."/>
            <person name="Minto R.E."/>
            <person name="Hibbett D.S."/>
        </authorList>
    </citation>
    <scope>NUCLEOTIDE SEQUENCE [LARGE SCALE GENOMIC DNA]</scope>
    <source>
        <strain evidence="15 16">ATCC 64428</strain>
    </source>
</reference>
<evidence type="ECO:0000256" key="7">
    <source>
        <dbReference type="ARBA" id="ARBA00022848"/>
    </source>
</evidence>
<comment type="similarity">
    <text evidence="12 13">Belongs to the cytochrome b5 family.</text>
</comment>
<accession>A0A0D7AKA3</accession>
<dbReference type="Pfam" id="PF00173">
    <property type="entry name" value="Cyt-b5"/>
    <property type="match status" value="1"/>
</dbReference>
<proteinExistence type="inferred from homology"/>
<keyword evidence="2" id="KW-0813">Transport</keyword>
<evidence type="ECO:0000256" key="2">
    <source>
        <dbReference type="ARBA" id="ARBA00022448"/>
    </source>
</evidence>
<dbReference type="InterPro" id="IPR001199">
    <property type="entry name" value="Cyt_B5-like_heme/steroid-bd"/>
</dbReference>
<dbReference type="InterPro" id="IPR050668">
    <property type="entry name" value="Cytochrome_b5"/>
</dbReference>
<dbReference type="GO" id="GO:0005789">
    <property type="term" value="C:endoplasmic reticulum membrane"/>
    <property type="evidence" value="ECO:0007669"/>
    <property type="project" value="UniProtKB-SubCell"/>
</dbReference>
<dbReference type="FunFam" id="3.10.120.10:FF:000002">
    <property type="entry name" value="Cytochrome b5 type B"/>
    <property type="match status" value="1"/>
</dbReference>
<dbReference type="GO" id="GO:0046872">
    <property type="term" value="F:metal ion binding"/>
    <property type="evidence" value="ECO:0007669"/>
    <property type="project" value="UniProtKB-UniRule"/>
</dbReference>
<comment type="subcellular location">
    <subcellularLocation>
        <location evidence="1">Endoplasmic reticulum membrane</location>
        <topology evidence="1">Single-pass membrane protein</topology>
        <orientation evidence="1">Cytoplasmic side</orientation>
    </subcellularLocation>
    <subcellularLocation>
        <location evidence="11">Microsome membrane</location>
        <topology evidence="11">Single-pass membrane protein</topology>
        <orientation evidence="11">Cytoplasmic side</orientation>
    </subcellularLocation>
</comment>
<evidence type="ECO:0000256" key="3">
    <source>
        <dbReference type="ARBA" id="ARBA00022617"/>
    </source>
</evidence>
<gene>
    <name evidence="15" type="ORF">FISHEDRAFT_35382</name>
</gene>
<evidence type="ECO:0000256" key="10">
    <source>
        <dbReference type="ARBA" id="ARBA00023136"/>
    </source>
</evidence>
<dbReference type="SUPFAM" id="SSF55856">
    <property type="entry name" value="Cytochrome b5-like heme/steroid binding domain"/>
    <property type="match status" value="1"/>
</dbReference>
<evidence type="ECO:0000256" key="6">
    <source>
        <dbReference type="ARBA" id="ARBA00022824"/>
    </source>
</evidence>
<evidence type="ECO:0000313" key="15">
    <source>
        <dbReference type="EMBL" id="KIY52285.1"/>
    </source>
</evidence>
<sequence length="132" mass="14348">MADKIITYDELKAHASKESMYILLHGKVYDVTKFLDEHPGGDEVIIAEAGDTGKDGTDAFEDVGHSDEARALLPDMLVGEFEKDGVLKIKTPKSSGQTISSAVEAGSNMMYFIPLTLLGAYFAYRFYTTGSA</sequence>
<keyword evidence="7" id="KW-0492">Microsome</keyword>
<dbReference type="InterPro" id="IPR018506">
    <property type="entry name" value="Cyt_B5_heme-BS"/>
</dbReference>
<evidence type="ECO:0000256" key="12">
    <source>
        <dbReference type="ARBA" id="ARBA00038168"/>
    </source>
</evidence>
<keyword evidence="10" id="KW-0472">Membrane</keyword>
<dbReference type="GO" id="GO:0020037">
    <property type="term" value="F:heme binding"/>
    <property type="evidence" value="ECO:0007669"/>
    <property type="project" value="UniProtKB-UniRule"/>
</dbReference>
<dbReference type="PROSITE" id="PS00191">
    <property type="entry name" value="CYTOCHROME_B5_1"/>
    <property type="match status" value="1"/>
</dbReference>